<dbReference type="InterPro" id="IPR036390">
    <property type="entry name" value="WH_DNA-bd_sf"/>
</dbReference>
<dbReference type="SUPFAM" id="SSF46785">
    <property type="entry name" value="Winged helix' DNA-binding domain"/>
    <property type="match status" value="1"/>
</dbReference>
<dbReference type="SMART" id="SM00347">
    <property type="entry name" value="HTH_MARR"/>
    <property type="match status" value="1"/>
</dbReference>
<dbReference type="PROSITE" id="PS50995">
    <property type="entry name" value="HTH_MARR_2"/>
    <property type="match status" value="1"/>
</dbReference>
<dbReference type="RefSeq" id="WP_301589977.1">
    <property type="nucleotide sequence ID" value="NZ_JAPFQI010000006.1"/>
</dbReference>
<proteinExistence type="predicted"/>
<dbReference type="PANTHER" id="PTHR33164:SF43">
    <property type="entry name" value="HTH-TYPE TRANSCRIPTIONAL REPRESSOR YETL"/>
    <property type="match status" value="1"/>
</dbReference>
<dbReference type="InterPro" id="IPR000835">
    <property type="entry name" value="HTH_MarR-typ"/>
</dbReference>
<name>A0ABT3NV50_9PROT</name>
<evidence type="ECO:0000313" key="2">
    <source>
        <dbReference type="EMBL" id="MCW8086011.1"/>
    </source>
</evidence>
<protein>
    <submittedName>
        <fullName evidence="2">MarR family transcriptional regulator</fullName>
    </submittedName>
</protein>
<organism evidence="2 3">
    <name type="scientific">Sabulicella glaciei</name>
    <dbReference type="NCBI Taxonomy" id="2984948"/>
    <lineage>
        <taxon>Bacteria</taxon>
        <taxon>Pseudomonadati</taxon>
        <taxon>Pseudomonadota</taxon>
        <taxon>Alphaproteobacteria</taxon>
        <taxon>Acetobacterales</taxon>
        <taxon>Acetobacteraceae</taxon>
        <taxon>Sabulicella</taxon>
    </lineage>
</organism>
<reference evidence="2 3" key="1">
    <citation type="submission" date="2022-10" db="EMBL/GenBank/DDBJ databases">
        <title>Roseococcus glaciei nov., sp. nov., isolated from glacier.</title>
        <authorList>
            <person name="Liu Q."/>
            <person name="Xin Y.-H."/>
        </authorList>
    </citation>
    <scope>NUCLEOTIDE SEQUENCE [LARGE SCALE GENOMIC DNA]</scope>
    <source>
        <strain evidence="2 3">MDT2-1-1</strain>
    </source>
</reference>
<comment type="caution">
    <text evidence="2">The sequence shown here is derived from an EMBL/GenBank/DDBJ whole genome shotgun (WGS) entry which is preliminary data.</text>
</comment>
<dbReference type="Pfam" id="PF12802">
    <property type="entry name" value="MarR_2"/>
    <property type="match status" value="1"/>
</dbReference>
<dbReference type="InterPro" id="IPR036388">
    <property type="entry name" value="WH-like_DNA-bd_sf"/>
</dbReference>
<dbReference type="Proteomes" id="UP001526430">
    <property type="component" value="Unassembled WGS sequence"/>
</dbReference>
<gene>
    <name evidence="2" type="ORF">OF850_10265</name>
</gene>
<dbReference type="EMBL" id="JAPFQI010000006">
    <property type="protein sequence ID" value="MCW8086011.1"/>
    <property type="molecule type" value="Genomic_DNA"/>
</dbReference>
<keyword evidence="3" id="KW-1185">Reference proteome</keyword>
<dbReference type="Gene3D" id="1.10.10.10">
    <property type="entry name" value="Winged helix-like DNA-binding domain superfamily/Winged helix DNA-binding domain"/>
    <property type="match status" value="1"/>
</dbReference>
<accession>A0ABT3NV50</accession>
<sequence length="152" mass="16815">MTVERHPTEARRSLGWLLRLPYAQLSERVYGGLAARGFPEIRAAHGAVFRHILPSGSRLTELAEAAGMTKQGMAYLVEGLTGAGYLESRPDPADGRARRIHLTRRGQAVMEALLVQSREAEEEFGRRIGAAKLARLRSLLEELAEELSPVRD</sequence>
<feature type="domain" description="HTH marR-type" evidence="1">
    <location>
        <begin position="1"/>
        <end position="145"/>
    </location>
</feature>
<evidence type="ECO:0000259" key="1">
    <source>
        <dbReference type="PROSITE" id="PS50995"/>
    </source>
</evidence>
<dbReference type="InterPro" id="IPR039422">
    <property type="entry name" value="MarR/SlyA-like"/>
</dbReference>
<dbReference type="PANTHER" id="PTHR33164">
    <property type="entry name" value="TRANSCRIPTIONAL REGULATOR, MARR FAMILY"/>
    <property type="match status" value="1"/>
</dbReference>
<evidence type="ECO:0000313" key="3">
    <source>
        <dbReference type="Proteomes" id="UP001526430"/>
    </source>
</evidence>